<evidence type="ECO:0000256" key="1">
    <source>
        <dbReference type="ARBA" id="ARBA00006484"/>
    </source>
</evidence>
<dbReference type="PRINTS" id="PR00080">
    <property type="entry name" value="SDRFAMILY"/>
</dbReference>
<keyword evidence="3" id="KW-0560">Oxidoreductase</keyword>
<gene>
    <name evidence="5" type="ORF">SBRCBS47491_008580</name>
</gene>
<dbReference type="Proteomes" id="UP001642406">
    <property type="component" value="Unassembled WGS sequence"/>
</dbReference>
<evidence type="ECO:0000256" key="2">
    <source>
        <dbReference type="ARBA" id="ARBA00022857"/>
    </source>
</evidence>
<evidence type="ECO:0000313" key="6">
    <source>
        <dbReference type="Proteomes" id="UP001642406"/>
    </source>
</evidence>
<dbReference type="PANTHER" id="PTHR24322">
    <property type="entry name" value="PKSB"/>
    <property type="match status" value="1"/>
</dbReference>
<dbReference type="InterPro" id="IPR020904">
    <property type="entry name" value="Sc_DH/Rdtase_CS"/>
</dbReference>
<evidence type="ECO:0000256" key="3">
    <source>
        <dbReference type="ARBA" id="ARBA00023002"/>
    </source>
</evidence>
<dbReference type="Gene3D" id="3.40.50.720">
    <property type="entry name" value="NAD(P)-binding Rossmann-like Domain"/>
    <property type="match status" value="1"/>
</dbReference>
<dbReference type="PANTHER" id="PTHR24322:SF736">
    <property type="entry name" value="RETINOL DEHYDROGENASE 10"/>
    <property type="match status" value="1"/>
</dbReference>
<keyword evidence="6" id="KW-1185">Reference proteome</keyword>
<dbReference type="EMBL" id="CAWUHC010000114">
    <property type="protein sequence ID" value="CAK7233355.1"/>
    <property type="molecule type" value="Genomic_DNA"/>
</dbReference>
<evidence type="ECO:0000313" key="5">
    <source>
        <dbReference type="EMBL" id="CAK7233355.1"/>
    </source>
</evidence>
<dbReference type="PROSITE" id="PS00061">
    <property type="entry name" value="ADH_SHORT"/>
    <property type="match status" value="1"/>
</dbReference>
<comment type="caution">
    <text evidence="5">The sequence shown here is derived from an EMBL/GenBank/DDBJ whole genome shotgun (WGS) entry which is preliminary data.</text>
</comment>
<name>A0ABP0CP46_9PEZI</name>
<dbReference type="SUPFAM" id="SSF51735">
    <property type="entry name" value="NAD(P)-binding Rossmann-fold domains"/>
    <property type="match status" value="1"/>
</dbReference>
<protein>
    <submittedName>
        <fullName evidence="5">Secondary metabolism biosynthetic enzyme</fullName>
    </submittedName>
</protein>
<sequence>MPSILTLPREGFTVDYVARFLRYTLLNPVITLPVVLALYLEQLYLGSSSIIPDLPEIARQAKTPAAFLACFSVILSLTDYLNRGFNNNWVGKSNWQWAFEIVVITGGSSGIGATIAQQLLAKNSQTTIVIIDYVPLTWTPPVGSRTRFYRCDLSDTAAIRTTCATIKKEVGNPSVLVNNAGLSRGASIMDGSYADNEITIKTNLLAPFLLIKEFLPEMVRKNHGHIVNVSSMSAIMPPGKLADYAATKAGLIAMHEALQLEIEHTHNAPKVRQTLAILSFTLTPLFKGETRQSAFLFPLLHVESVSEAIVEALYSGYGKTIYMPGIMRYVSSLRGGPEWVQRIIRQGTEKLGVDFKGRQKIDAKTGKLCQ</sequence>
<dbReference type="InterPro" id="IPR036291">
    <property type="entry name" value="NAD(P)-bd_dom_sf"/>
</dbReference>
<comment type="similarity">
    <text evidence="1 4">Belongs to the short-chain dehydrogenases/reductases (SDR) family.</text>
</comment>
<reference evidence="5 6" key="1">
    <citation type="submission" date="2024-01" db="EMBL/GenBank/DDBJ databases">
        <authorList>
            <person name="Allen C."/>
            <person name="Tagirdzhanova G."/>
        </authorList>
    </citation>
    <scope>NUCLEOTIDE SEQUENCE [LARGE SCALE GENOMIC DNA]</scope>
</reference>
<dbReference type="InterPro" id="IPR002347">
    <property type="entry name" value="SDR_fam"/>
</dbReference>
<proteinExistence type="inferred from homology"/>
<organism evidence="5 6">
    <name type="scientific">Sporothrix bragantina</name>
    <dbReference type="NCBI Taxonomy" id="671064"/>
    <lineage>
        <taxon>Eukaryota</taxon>
        <taxon>Fungi</taxon>
        <taxon>Dikarya</taxon>
        <taxon>Ascomycota</taxon>
        <taxon>Pezizomycotina</taxon>
        <taxon>Sordariomycetes</taxon>
        <taxon>Sordariomycetidae</taxon>
        <taxon>Ophiostomatales</taxon>
        <taxon>Ophiostomataceae</taxon>
        <taxon>Sporothrix</taxon>
    </lineage>
</organism>
<evidence type="ECO:0000256" key="4">
    <source>
        <dbReference type="RuleBase" id="RU000363"/>
    </source>
</evidence>
<dbReference type="PRINTS" id="PR00081">
    <property type="entry name" value="GDHRDH"/>
</dbReference>
<keyword evidence="2" id="KW-0521">NADP</keyword>
<accession>A0ABP0CP46</accession>
<dbReference type="Pfam" id="PF00106">
    <property type="entry name" value="adh_short"/>
    <property type="match status" value="1"/>
</dbReference>